<feature type="domain" description="Cupin type-2" evidence="1">
    <location>
        <begin position="22"/>
        <end position="80"/>
    </location>
</feature>
<reference evidence="2 3" key="1">
    <citation type="submission" date="2020-08" db="EMBL/GenBank/DDBJ databases">
        <title>Cohnella phylogeny.</title>
        <authorList>
            <person name="Dunlap C."/>
        </authorList>
    </citation>
    <scope>NUCLEOTIDE SEQUENCE [LARGE SCALE GENOMIC DNA]</scope>
    <source>
        <strain evidence="2 3">DSM 28246</strain>
    </source>
</reference>
<proteinExistence type="predicted"/>
<dbReference type="Pfam" id="PF07883">
    <property type="entry name" value="Cupin_2"/>
    <property type="match status" value="1"/>
</dbReference>
<dbReference type="Gene3D" id="2.60.120.10">
    <property type="entry name" value="Jelly Rolls"/>
    <property type="match status" value="1"/>
</dbReference>
<evidence type="ECO:0000313" key="2">
    <source>
        <dbReference type="EMBL" id="MBB6670101.1"/>
    </source>
</evidence>
<gene>
    <name evidence="2" type="ORF">H7C19_05315</name>
</gene>
<accession>A0A7X0RMI0</accession>
<evidence type="ECO:0000313" key="3">
    <source>
        <dbReference type="Proteomes" id="UP000547209"/>
    </source>
</evidence>
<keyword evidence="3" id="KW-1185">Reference proteome</keyword>
<dbReference type="InterPro" id="IPR053146">
    <property type="entry name" value="QDO-like"/>
</dbReference>
<dbReference type="InterPro" id="IPR014710">
    <property type="entry name" value="RmlC-like_jellyroll"/>
</dbReference>
<dbReference type="InterPro" id="IPR011051">
    <property type="entry name" value="RmlC_Cupin_sf"/>
</dbReference>
<name>A0A7X0RMI0_9BACL</name>
<dbReference type="InterPro" id="IPR013096">
    <property type="entry name" value="Cupin_2"/>
</dbReference>
<dbReference type="PANTHER" id="PTHR36440:SF1">
    <property type="entry name" value="PUTATIVE (AFU_ORTHOLOGUE AFUA_8G07350)-RELATED"/>
    <property type="match status" value="1"/>
</dbReference>
<evidence type="ECO:0000259" key="1">
    <source>
        <dbReference type="Pfam" id="PF07883"/>
    </source>
</evidence>
<dbReference type="AlphaFoldDB" id="A0A7X0RMI0"/>
<dbReference type="PANTHER" id="PTHR36440">
    <property type="entry name" value="PUTATIVE (AFU_ORTHOLOGUE AFUA_8G07350)-RELATED"/>
    <property type="match status" value="1"/>
</dbReference>
<sequence>MKCETDEKGDFLIVEHRMSQRGALNGPHWHPELTESFLVIEGRMRFLVDKKEIILEPGEEITVYPNQVHQFWSISEQHTVVTHEIRPPGRHWKMFALVHKLECEGKMSAKGVPRNPLWLGVAWECIDGYIVGPPKFIQKVFLGGLAKLAKWLGYRI</sequence>
<comment type="caution">
    <text evidence="2">The sequence shown here is derived from an EMBL/GenBank/DDBJ whole genome shotgun (WGS) entry which is preliminary data.</text>
</comment>
<dbReference type="EMBL" id="JACJVP010000006">
    <property type="protein sequence ID" value="MBB6670101.1"/>
    <property type="molecule type" value="Genomic_DNA"/>
</dbReference>
<organism evidence="2 3">
    <name type="scientific">Cohnella nanjingensis</name>
    <dbReference type="NCBI Taxonomy" id="1387779"/>
    <lineage>
        <taxon>Bacteria</taxon>
        <taxon>Bacillati</taxon>
        <taxon>Bacillota</taxon>
        <taxon>Bacilli</taxon>
        <taxon>Bacillales</taxon>
        <taxon>Paenibacillaceae</taxon>
        <taxon>Cohnella</taxon>
    </lineage>
</organism>
<dbReference type="Proteomes" id="UP000547209">
    <property type="component" value="Unassembled WGS sequence"/>
</dbReference>
<dbReference type="SUPFAM" id="SSF51182">
    <property type="entry name" value="RmlC-like cupins"/>
    <property type="match status" value="1"/>
</dbReference>
<protein>
    <submittedName>
        <fullName evidence="2">Cupin domain-containing protein</fullName>
    </submittedName>
</protein>